<feature type="transmembrane region" description="Helical" evidence="2">
    <location>
        <begin position="125"/>
        <end position="148"/>
    </location>
</feature>
<reference evidence="3" key="1">
    <citation type="submission" date="2020-01" db="EMBL/GenBank/DDBJ databases">
        <authorList>
            <consortium name="DOE Joint Genome Institute"/>
            <person name="Haridas S."/>
            <person name="Albert R."/>
            <person name="Binder M."/>
            <person name="Bloem J."/>
            <person name="Labutti K."/>
            <person name="Salamov A."/>
            <person name="Andreopoulos B."/>
            <person name="Baker S.E."/>
            <person name="Barry K."/>
            <person name="Bills G."/>
            <person name="Bluhm B.H."/>
            <person name="Cannon C."/>
            <person name="Castanera R."/>
            <person name="Culley D.E."/>
            <person name="Daum C."/>
            <person name="Ezra D."/>
            <person name="Gonzalez J.B."/>
            <person name="Henrissat B."/>
            <person name="Kuo A."/>
            <person name="Liang C."/>
            <person name="Lipzen A."/>
            <person name="Lutzoni F."/>
            <person name="Magnuson J."/>
            <person name="Mondo S."/>
            <person name="Nolan M."/>
            <person name="Ohm R."/>
            <person name="Pangilinan J."/>
            <person name="Park H.-J."/>
            <person name="Ramirez L."/>
            <person name="Alfaro M."/>
            <person name="Sun H."/>
            <person name="Tritt A."/>
            <person name="Yoshinaga Y."/>
            <person name="Zwiers L.-H."/>
            <person name="Turgeon B.G."/>
            <person name="Goodwin S.B."/>
            <person name="Spatafora J.W."/>
            <person name="Crous P.W."/>
            <person name="Grigoriev I.V."/>
        </authorList>
    </citation>
    <scope>NUCLEOTIDE SEQUENCE</scope>
    <source>
        <strain evidence="3">CBS 394.84</strain>
    </source>
</reference>
<dbReference type="InterPro" id="IPR021986">
    <property type="entry name" value="Spherulin4"/>
</dbReference>
<name>A0A9P4GJZ5_9PLEO</name>
<keyword evidence="2" id="KW-0812">Transmembrane</keyword>
<organism evidence="3 4">
    <name type="scientific">Cucurbitaria berberidis CBS 394.84</name>
    <dbReference type="NCBI Taxonomy" id="1168544"/>
    <lineage>
        <taxon>Eukaryota</taxon>
        <taxon>Fungi</taxon>
        <taxon>Dikarya</taxon>
        <taxon>Ascomycota</taxon>
        <taxon>Pezizomycotina</taxon>
        <taxon>Dothideomycetes</taxon>
        <taxon>Pleosporomycetidae</taxon>
        <taxon>Pleosporales</taxon>
        <taxon>Pleosporineae</taxon>
        <taxon>Cucurbitariaceae</taxon>
        <taxon>Cucurbitaria</taxon>
    </lineage>
</organism>
<evidence type="ECO:0000313" key="4">
    <source>
        <dbReference type="Proteomes" id="UP000800039"/>
    </source>
</evidence>
<sequence length="603" mass="67031">MSLPTPHIQALSTYKTHLRAPSSQLRNVSSPYGLAIPPTNKRRSTNISTISETPTERANPARKSVNTLRVPTPPKKAVLVSEKPIQPCASNDRSTSTTSSQYKQASPYPSRPKKARFGEDVDDRVLALAVTLGIVLLLAIIIPLGIILPQKLIKPLPVNVLVPLYMKPELGGWDKMYAAILKYSDTNFTVIINPDNGPGSDVWPPGVYIEAIKNLNAHTNVQTLGYVNTTGGTRDNATVRADIAKYAGWADVSADLGMQGIYFDETPWQYSDDARAYMKNISATVRHSQGFGNKAMVVQNPGRVPDEGLMAYKPDLTVVFEGAYEDLPRKTRLHNMLDGVTSHRKDRAMLVHSVPKDLGTGGLRKIVDDVRRDVECVSAYPNLEFLVIVNPSSGPGVAPWWPNADYIREIPRLNAYKNVKTVGYVRVGYCKRPEQDVAGEIDAYAARSRSDEHPGLGMEGIFVDETVNHYSKEAKRYLDAIDRKVKECDGIHGDRIMVHNPGTAVHAQLASPGPDITVVVETSYGYYVTDEYQNWLATSPYDRSRTSYMVHSVPEEEVENVTMKLRERAEYLFVTSACERFYEGFGPSWDRFVAAMEKPLGRR</sequence>
<keyword evidence="2" id="KW-0472">Membrane</keyword>
<dbReference type="PANTHER" id="PTHR35040">
    <property type="match status" value="1"/>
</dbReference>
<dbReference type="AlphaFoldDB" id="A0A9P4GJZ5"/>
<evidence type="ECO:0000313" key="3">
    <source>
        <dbReference type="EMBL" id="KAF1846505.1"/>
    </source>
</evidence>
<protein>
    <submittedName>
        <fullName evidence="3">Uncharacterized protein</fullName>
    </submittedName>
</protein>
<dbReference type="Pfam" id="PF12138">
    <property type="entry name" value="Spherulin4"/>
    <property type="match status" value="2"/>
</dbReference>
<dbReference type="PANTHER" id="PTHR35040:SF7">
    <property type="entry name" value="FIBRONECTIN TYPE-III DOMAIN-CONTAINING PROTEIN-RELATED"/>
    <property type="match status" value="1"/>
</dbReference>
<dbReference type="Proteomes" id="UP000800039">
    <property type="component" value="Unassembled WGS sequence"/>
</dbReference>
<feature type="region of interest" description="Disordered" evidence="1">
    <location>
        <begin position="22"/>
        <end position="116"/>
    </location>
</feature>
<gene>
    <name evidence="3" type="ORF">K460DRAFT_377687</name>
</gene>
<keyword evidence="2" id="KW-1133">Transmembrane helix</keyword>
<evidence type="ECO:0000256" key="2">
    <source>
        <dbReference type="SAM" id="Phobius"/>
    </source>
</evidence>
<accession>A0A9P4GJZ5</accession>
<proteinExistence type="predicted"/>
<dbReference type="GeneID" id="63852249"/>
<dbReference type="EMBL" id="ML976616">
    <property type="protein sequence ID" value="KAF1846505.1"/>
    <property type="molecule type" value="Genomic_DNA"/>
</dbReference>
<feature type="compositionally biased region" description="Polar residues" evidence="1">
    <location>
        <begin position="88"/>
        <end position="104"/>
    </location>
</feature>
<dbReference type="OrthoDB" id="5342184at2759"/>
<evidence type="ECO:0000256" key="1">
    <source>
        <dbReference type="SAM" id="MobiDB-lite"/>
    </source>
</evidence>
<keyword evidence="4" id="KW-1185">Reference proteome</keyword>
<comment type="caution">
    <text evidence="3">The sequence shown here is derived from an EMBL/GenBank/DDBJ whole genome shotgun (WGS) entry which is preliminary data.</text>
</comment>
<dbReference type="RefSeq" id="XP_040789068.1">
    <property type="nucleotide sequence ID" value="XM_040934998.1"/>
</dbReference>